<evidence type="ECO:0000313" key="4">
    <source>
        <dbReference type="Proteomes" id="UP001337305"/>
    </source>
</evidence>
<dbReference type="Pfam" id="PF13304">
    <property type="entry name" value="AAA_21"/>
    <property type="match status" value="1"/>
</dbReference>
<dbReference type="EMBL" id="JAODOP010000001">
    <property type="protein sequence ID" value="MEF3831888.1"/>
    <property type="molecule type" value="Genomic_DNA"/>
</dbReference>
<feature type="domain" description="ATPase AAA-type core" evidence="1">
    <location>
        <begin position="564"/>
        <end position="607"/>
    </location>
</feature>
<organism evidence="3 4">
    <name type="scientific">Flavivirga spongiicola</name>
    <dbReference type="NCBI Taxonomy" id="421621"/>
    <lineage>
        <taxon>Bacteria</taxon>
        <taxon>Pseudomonadati</taxon>
        <taxon>Bacteroidota</taxon>
        <taxon>Flavobacteriia</taxon>
        <taxon>Flavobacteriales</taxon>
        <taxon>Flavobacteriaceae</taxon>
        <taxon>Flavivirga</taxon>
    </lineage>
</organism>
<protein>
    <submittedName>
        <fullName evidence="3">AAA family ATPase</fullName>
    </submittedName>
</protein>
<dbReference type="PANTHER" id="PTHR43581:SF2">
    <property type="entry name" value="EXCINUCLEASE ATPASE SUBUNIT"/>
    <property type="match status" value="1"/>
</dbReference>
<dbReference type="Gene3D" id="1.10.30.50">
    <property type="match status" value="1"/>
</dbReference>
<dbReference type="Proteomes" id="UP001337305">
    <property type="component" value="Unassembled WGS sequence"/>
</dbReference>
<evidence type="ECO:0000259" key="1">
    <source>
        <dbReference type="Pfam" id="PF13304"/>
    </source>
</evidence>
<dbReference type="PANTHER" id="PTHR43581">
    <property type="entry name" value="ATP/GTP PHOSPHATASE"/>
    <property type="match status" value="1"/>
</dbReference>
<proteinExistence type="predicted"/>
<reference evidence="3 4" key="1">
    <citation type="submission" date="2022-09" db="EMBL/GenBank/DDBJ databases">
        <title>Genome sequencing of Flavivirga sp. MEBiC05379.</title>
        <authorList>
            <person name="Oh H.-M."/>
            <person name="Kwon K.K."/>
            <person name="Park M.J."/>
            <person name="Yang S.-H."/>
        </authorList>
    </citation>
    <scope>NUCLEOTIDE SEQUENCE [LARGE SCALE GENOMIC DNA]</scope>
    <source>
        <strain evidence="3 4">MEBiC05379</strain>
    </source>
</reference>
<keyword evidence="4" id="KW-1185">Reference proteome</keyword>
<evidence type="ECO:0000259" key="2">
    <source>
        <dbReference type="Pfam" id="PF13476"/>
    </source>
</evidence>
<feature type="domain" description="Rad50/SbcC-type AAA" evidence="2">
    <location>
        <begin position="325"/>
        <end position="511"/>
    </location>
</feature>
<dbReference type="RefSeq" id="WP_303308886.1">
    <property type="nucleotide sequence ID" value="NZ_JAODOP010000001.1"/>
</dbReference>
<dbReference type="Gene3D" id="3.40.50.300">
    <property type="entry name" value="P-loop containing nucleotide triphosphate hydrolases"/>
    <property type="match status" value="1"/>
</dbReference>
<evidence type="ECO:0000313" key="3">
    <source>
        <dbReference type="EMBL" id="MEF3831888.1"/>
    </source>
</evidence>
<name>A0ABU7XMF2_9FLAO</name>
<dbReference type="InterPro" id="IPR038729">
    <property type="entry name" value="Rad50/SbcC_AAA"/>
</dbReference>
<gene>
    <name evidence="3" type="ORF">N1F79_01995</name>
</gene>
<dbReference type="CDD" id="cd00267">
    <property type="entry name" value="ABC_ATPase"/>
    <property type="match status" value="1"/>
</dbReference>
<accession>A0ABU7XMF2</accession>
<comment type="caution">
    <text evidence="3">The sequence shown here is derived from an EMBL/GenBank/DDBJ whole genome shotgun (WGS) entry which is preliminary data.</text>
</comment>
<dbReference type="InterPro" id="IPR003959">
    <property type="entry name" value="ATPase_AAA_core"/>
</dbReference>
<dbReference type="SUPFAM" id="SSF52540">
    <property type="entry name" value="P-loop containing nucleoside triphosphate hydrolases"/>
    <property type="match status" value="1"/>
</dbReference>
<sequence length="741" mass="85507">MIYLQRSDVKSPKALIERAENILEETIRVHQQVLNNERIEFGRIYYSTLSHCKADLRKLFRNKCAYCETSIVGASSDIDAFRPKSRAINTSGKAVIGYYWLALEWHNLYNSCQQCNRYKNVRFPVKGHRLEYPNKNIYDEQALLLDPCDPKDWNEIHFEFLDNGQVVPLTEKGRISIEVLGLNRENLIYSRKEVSDQLKIIFKLINKSKGADQESVLIQLLDSLNADKNHLAVRRQFTSQWLSTKVSGLIKHFPDLINKIQTELQGDLPLLNENLDFKAFKIPKKRSSRQTKKKYNFEQQFSYDIKSQLAEDKRSYYTGAKLIERVEIINFKGIKSLHFKFPQPEISGAGESWMLLIGRNSTGKSSVLQAISLALIGQENLNNLEDVFDARKCVRRATGVSSGHVKVWMTNFNKPFELHFNKRDKHFTSNIPKDVIMLLAYGSTRILPIKHSDNYKEFSYAPTNVKNLFDPQNQLRDVESWLGSVKDVSSERFKQIKTALFKLLDFDPAERQEADIYRRNGVVKVKLPDGNYLIRELCDGYQSVIAYSLDIMITLFEKWDSIEDAEGIVLIDEIGVHLHPSWKIKIVSLLRRIFPRTTFIVTTHDPLCLRPARKGEIHIMSRNLETNDIKFDQVDIPPGTPVERLYTGMWFAMDGTLDPGTSKLMQDHRNLVLAGKTENAEAIKHIENTLEKRLKYQPDGSLFGQFREVLGEVLDQGTEAMEMDELKEKLKAKLKDTFDKA</sequence>
<dbReference type="Pfam" id="PF13476">
    <property type="entry name" value="AAA_23"/>
    <property type="match status" value="1"/>
</dbReference>
<dbReference type="InterPro" id="IPR051396">
    <property type="entry name" value="Bact_Antivir_Def_Nuclease"/>
</dbReference>
<dbReference type="InterPro" id="IPR027417">
    <property type="entry name" value="P-loop_NTPase"/>
</dbReference>